<dbReference type="GO" id="GO:0055085">
    <property type="term" value="P:transmembrane transport"/>
    <property type="evidence" value="ECO:0007669"/>
    <property type="project" value="InterPro"/>
</dbReference>
<keyword evidence="6" id="KW-1185">Reference proteome</keyword>
<dbReference type="Proteomes" id="UP000199649">
    <property type="component" value="Chromosome I"/>
</dbReference>
<evidence type="ECO:0000256" key="2">
    <source>
        <dbReference type="ARBA" id="ARBA00022448"/>
    </source>
</evidence>
<dbReference type="Gene3D" id="3.40.190.170">
    <property type="entry name" value="Bacterial extracellular solute-binding protein, family 7"/>
    <property type="match status" value="1"/>
</dbReference>
<protein>
    <submittedName>
        <fullName evidence="5">Tripartite ATP-independent transporter solute receptor, DctP family</fullName>
    </submittedName>
</protein>
<dbReference type="PIRSF" id="PIRSF006470">
    <property type="entry name" value="DctB"/>
    <property type="match status" value="1"/>
</dbReference>
<dbReference type="NCBIfam" id="NF037995">
    <property type="entry name" value="TRAP_S1"/>
    <property type="match status" value="1"/>
</dbReference>
<name>A0A1H1PX82_9MICO</name>
<dbReference type="NCBIfam" id="TIGR00787">
    <property type="entry name" value="dctP"/>
    <property type="match status" value="1"/>
</dbReference>
<comment type="similarity">
    <text evidence="1">Belongs to the bacterial solute-binding protein 7 family.</text>
</comment>
<sequence length="338" mass="36746">MRNSMKALAGVGIVALALTGCSASGGDPGSSGDASTGDETYTLVLGHAGSTTDPRQWAAEQFAERIEAATDGRVTVEVHSDSTLGTWEEMIDGLQIGSTDIVIESLLSLEAYTDLASVETAPFLYSSDEQFFEVWDGELGDEIHSAVTEASGYATLGNMFRGSRELTSKEPVTSLEDLEGITIRTPSAQTMLDTWNALGARAEALPFNEVYSALESGVLDAQENPLDAILFNSIHEVAPNITWTDHMYANYHFIMWDEALQGYPEDIRTAIQDVAAEVGQEYTENTVTNLADYQSQLEEGGATFHELEDREAWVEATQPVVDGLPDQVQTWVEQIRAM</sequence>
<dbReference type="PANTHER" id="PTHR33376:SF7">
    <property type="entry name" value="C4-DICARBOXYLATE-BINDING PROTEIN DCTB"/>
    <property type="match status" value="1"/>
</dbReference>
<proteinExistence type="inferred from homology"/>
<dbReference type="CDD" id="cd13603">
    <property type="entry name" value="PBP2_TRAP_Siap_TeaA_like"/>
    <property type="match status" value="1"/>
</dbReference>
<feature type="chain" id="PRO_5038988377" evidence="4">
    <location>
        <begin position="26"/>
        <end position="338"/>
    </location>
</feature>
<reference evidence="6" key="1">
    <citation type="submission" date="2016-10" db="EMBL/GenBank/DDBJ databases">
        <authorList>
            <person name="Varghese N."/>
            <person name="Submissions S."/>
        </authorList>
    </citation>
    <scope>NUCLEOTIDE SEQUENCE [LARGE SCALE GENOMIC DNA]</scope>
    <source>
        <strain evidence="6">DSM 22965</strain>
    </source>
</reference>
<dbReference type="InterPro" id="IPR038404">
    <property type="entry name" value="TRAP_DctP_sf"/>
</dbReference>
<keyword evidence="2" id="KW-0813">Transport</keyword>
<dbReference type="InterPro" id="IPR018389">
    <property type="entry name" value="DctP_fam"/>
</dbReference>
<evidence type="ECO:0000313" key="5">
    <source>
        <dbReference type="EMBL" id="SDS15299.1"/>
    </source>
</evidence>
<evidence type="ECO:0000256" key="4">
    <source>
        <dbReference type="SAM" id="SignalP"/>
    </source>
</evidence>
<dbReference type="PROSITE" id="PS51257">
    <property type="entry name" value="PROKAR_LIPOPROTEIN"/>
    <property type="match status" value="1"/>
</dbReference>
<feature type="signal peptide" evidence="4">
    <location>
        <begin position="1"/>
        <end position="25"/>
    </location>
</feature>
<evidence type="ECO:0000313" key="6">
    <source>
        <dbReference type="Proteomes" id="UP000199649"/>
    </source>
</evidence>
<dbReference type="RefSeq" id="WP_092666579.1">
    <property type="nucleotide sequence ID" value="NZ_LT629734.1"/>
</dbReference>
<accession>A0A1H1PX82</accession>
<dbReference type="InterPro" id="IPR004682">
    <property type="entry name" value="TRAP_DctP"/>
</dbReference>
<keyword evidence="5" id="KW-0675">Receptor</keyword>
<keyword evidence="3 4" id="KW-0732">Signal</keyword>
<evidence type="ECO:0000256" key="3">
    <source>
        <dbReference type="ARBA" id="ARBA00022729"/>
    </source>
</evidence>
<dbReference type="STRING" id="684552.SAMN04489719_1660"/>
<dbReference type="OrthoDB" id="9815946at2"/>
<organism evidence="5 6">
    <name type="scientific">Agrococcus carbonis</name>
    <dbReference type="NCBI Taxonomy" id="684552"/>
    <lineage>
        <taxon>Bacteria</taxon>
        <taxon>Bacillati</taxon>
        <taxon>Actinomycetota</taxon>
        <taxon>Actinomycetes</taxon>
        <taxon>Micrococcales</taxon>
        <taxon>Microbacteriaceae</taxon>
        <taxon>Agrococcus</taxon>
    </lineage>
</organism>
<dbReference type="EMBL" id="LT629734">
    <property type="protein sequence ID" value="SDS15299.1"/>
    <property type="molecule type" value="Genomic_DNA"/>
</dbReference>
<dbReference type="PANTHER" id="PTHR33376">
    <property type="match status" value="1"/>
</dbReference>
<dbReference type="Pfam" id="PF03480">
    <property type="entry name" value="DctP"/>
    <property type="match status" value="1"/>
</dbReference>
<evidence type="ECO:0000256" key="1">
    <source>
        <dbReference type="ARBA" id="ARBA00009023"/>
    </source>
</evidence>
<dbReference type="AlphaFoldDB" id="A0A1H1PX82"/>
<gene>
    <name evidence="5" type="ORF">SAMN04489719_1660</name>
</gene>
<dbReference type="GO" id="GO:0030288">
    <property type="term" value="C:outer membrane-bounded periplasmic space"/>
    <property type="evidence" value="ECO:0007669"/>
    <property type="project" value="InterPro"/>
</dbReference>